<evidence type="ECO:0000313" key="3">
    <source>
        <dbReference type="Proteomes" id="UP001140453"/>
    </source>
</evidence>
<reference evidence="2" key="1">
    <citation type="submission" date="2022-10" db="EMBL/GenBank/DDBJ databases">
        <title>Tapping the CABI collections for fungal endophytes: first genome assemblies for Collariella, Neodidymelliopsis, Ascochyta clinopodiicola, Didymella pomorum, Didymosphaeria variabile, Neocosmospora piperis and Neocucurbitaria cava.</title>
        <authorList>
            <person name="Hill R."/>
        </authorList>
    </citation>
    <scope>NUCLEOTIDE SEQUENCE</scope>
    <source>
        <strain evidence="2">IMI 355082</strain>
    </source>
</reference>
<evidence type="ECO:0000313" key="2">
    <source>
        <dbReference type="EMBL" id="KAJ4394064.1"/>
    </source>
</evidence>
<dbReference type="PANTHER" id="PTHR37315">
    <property type="entry name" value="UPF0311 PROTEIN BLR7842"/>
    <property type="match status" value="1"/>
</dbReference>
<comment type="caution">
    <text evidence="2">The sequence shown here is derived from an EMBL/GenBank/DDBJ whole genome shotgun (WGS) entry which is preliminary data.</text>
</comment>
<dbReference type="PANTHER" id="PTHR37315:SF1">
    <property type="entry name" value="UPF0311 PROTEIN BLR7842"/>
    <property type="match status" value="1"/>
</dbReference>
<gene>
    <name evidence="2" type="ORF">N0V93_003281</name>
</gene>
<dbReference type="EMBL" id="JAPEVB010000002">
    <property type="protein sequence ID" value="KAJ4394064.1"/>
    <property type="molecule type" value="Genomic_DNA"/>
</dbReference>
<feature type="signal peptide" evidence="1">
    <location>
        <begin position="1"/>
        <end position="21"/>
    </location>
</feature>
<sequence>MFSRVLFLMSAFAAFTPWTFAQNSTPAVPGLTYLYTLNCTLLPPYIIGAGPRGFRVAIPITGGYFNGPKLSGNVSDLGADWGTTDNSTGVFSADTRYNLVTNDGANIFIQTSGPQQPDGHLHLRQVFETGHPDYYWLNNIVAVGILTADTAGGWVSIDAWQLESPAASSSSSLTAGLNV</sequence>
<feature type="chain" id="PRO_5040725325" evidence="1">
    <location>
        <begin position="22"/>
        <end position="179"/>
    </location>
</feature>
<dbReference type="OrthoDB" id="2544694at2759"/>
<keyword evidence="3" id="KW-1185">Reference proteome</keyword>
<dbReference type="Proteomes" id="UP001140453">
    <property type="component" value="Unassembled WGS sequence"/>
</dbReference>
<proteinExistence type="predicted"/>
<keyword evidence="1" id="KW-0732">Signal</keyword>
<name>A0A9W9CZY9_9PEZI</name>
<organism evidence="2 3">
    <name type="scientific">Gnomoniopsis smithogilvyi</name>
    <dbReference type="NCBI Taxonomy" id="1191159"/>
    <lineage>
        <taxon>Eukaryota</taxon>
        <taxon>Fungi</taxon>
        <taxon>Dikarya</taxon>
        <taxon>Ascomycota</taxon>
        <taxon>Pezizomycotina</taxon>
        <taxon>Sordariomycetes</taxon>
        <taxon>Sordariomycetidae</taxon>
        <taxon>Diaporthales</taxon>
        <taxon>Gnomoniaceae</taxon>
        <taxon>Gnomoniopsis</taxon>
    </lineage>
</organism>
<dbReference type="Gene3D" id="2.40.160.20">
    <property type="match status" value="1"/>
</dbReference>
<evidence type="ECO:0000256" key="1">
    <source>
        <dbReference type="SAM" id="SignalP"/>
    </source>
</evidence>
<dbReference type="AlphaFoldDB" id="A0A9W9CZY9"/>
<dbReference type="InterPro" id="IPR020915">
    <property type="entry name" value="UPF0311"/>
</dbReference>
<protein>
    <submittedName>
        <fullName evidence="2">Uncharacterized protein</fullName>
    </submittedName>
</protein>
<accession>A0A9W9CZY9</accession>
<dbReference type="Pfam" id="PF11578">
    <property type="entry name" value="DUF3237"/>
    <property type="match status" value="1"/>
</dbReference>